<protein>
    <submittedName>
        <fullName evidence="1">Uncharacterized protein</fullName>
    </submittedName>
</protein>
<proteinExistence type="predicted"/>
<reference evidence="1" key="1">
    <citation type="submission" date="2019-04" db="EMBL/GenBank/DDBJ databases">
        <title>Microbes associate with the intestines of laboratory mice.</title>
        <authorList>
            <person name="Navarre W."/>
            <person name="Wong E."/>
            <person name="Huang K."/>
            <person name="Tropini C."/>
            <person name="Ng K."/>
            <person name="Yu B."/>
        </authorList>
    </citation>
    <scope>NUCLEOTIDE SEQUENCE</scope>
    <source>
        <strain evidence="1">NM72_1-8</strain>
    </source>
</reference>
<dbReference type="Proteomes" id="UP000307720">
    <property type="component" value="Unassembled WGS sequence"/>
</dbReference>
<comment type="caution">
    <text evidence="1">The sequence shown here is derived from an EMBL/GenBank/DDBJ whole genome shotgun (WGS) entry which is preliminary data.</text>
</comment>
<sequence>MIRSLLKPLSFLPALLLMYMIFSFSAQPGEVSSQISYKASYKIIEAADYIFDANLEEWQIAEWADKIHFITRKLAHMAEYFALAVAVAFPLYVYGLHGFLLMLTAGFICVAFACGDEYHQSLVAGRSPSAKDVCIDSIGIFFGILLVRIVGWTGRKTIFRPKKNQKMRGKKKRFKDTPGYDDEYPDAPYPPRPYRQGGYPAPPYREPEGYRQPPYAPDGYADTPWRQPETYREPPYQPHDSCRKPSSYRQQESYHESPYSPQNDYHDLPRRQQNGYSSSHGTQDDYWQRPERTYQESEEEWLDEEAIDIDSPRDETYSPNWQDPTRANDWGIDEQPPRSPQPPQTAPPKRRRRVKREKDWFFDM</sequence>
<organism evidence="1 2">
    <name type="scientific">Hominisplanchenecus murintestinalis</name>
    <dbReference type="NCBI Taxonomy" id="2941517"/>
    <lineage>
        <taxon>Bacteria</taxon>
        <taxon>Bacillati</taxon>
        <taxon>Bacillota</taxon>
        <taxon>Clostridia</taxon>
        <taxon>Lachnospirales</taxon>
        <taxon>Lachnospiraceae</taxon>
        <taxon>Hominisplanchenecus</taxon>
    </lineage>
</organism>
<evidence type="ECO:0000313" key="1">
    <source>
        <dbReference type="EMBL" id="TGX99501.1"/>
    </source>
</evidence>
<gene>
    <name evidence="1" type="ORF">E5357_05400</name>
</gene>
<dbReference type="EMBL" id="SRZB01000007">
    <property type="protein sequence ID" value="TGX99501.1"/>
    <property type="molecule type" value="Genomic_DNA"/>
</dbReference>
<evidence type="ECO:0000313" key="2">
    <source>
        <dbReference type="Proteomes" id="UP000307720"/>
    </source>
</evidence>
<accession>A0AC61R1Z3</accession>
<name>A0AC61R1Z3_9FIRM</name>
<keyword evidence="2" id="KW-1185">Reference proteome</keyword>